<accession>A0ACC3DXK7</accession>
<comment type="caution">
    <text evidence="1">The sequence shown here is derived from an EMBL/GenBank/DDBJ whole genome shotgun (WGS) entry which is preliminary data.</text>
</comment>
<proteinExistence type="predicted"/>
<sequence>MGCQLQVRHDYDPTQSRTFAKEVQVGWLTVAMSKAQLVYIVSQNSPDNSSQEFNCQTWVGAVPERLCGSGYLLQDDCTKGVNGMVDATMEAEDEP</sequence>
<organism evidence="1 2">
    <name type="scientific">Coniosporium uncinatum</name>
    <dbReference type="NCBI Taxonomy" id="93489"/>
    <lineage>
        <taxon>Eukaryota</taxon>
        <taxon>Fungi</taxon>
        <taxon>Dikarya</taxon>
        <taxon>Ascomycota</taxon>
        <taxon>Pezizomycotina</taxon>
        <taxon>Dothideomycetes</taxon>
        <taxon>Dothideomycetes incertae sedis</taxon>
        <taxon>Coniosporium</taxon>
    </lineage>
</organism>
<gene>
    <name evidence="1" type="ORF">LTS18_005188</name>
</gene>
<evidence type="ECO:0000313" key="2">
    <source>
        <dbReference type="Proteomes" id="UP001186974"/>
    </source>
</evidence>
<evidence type="ECO:0000313" key="1">
    <source>
        <dbReference type="EMBL" id="KAK3081580.1"/>
    </source>
</evidence>
<protein>
    <submittedName>
        <fullName evidence="1">Uncharacterized protein</fullName>
    </submittedName>
</protein>
<reference evidence="1" key="1">
    <citation type="submission" date="2024-09" db="EMBL/GenBank/DDBJ databases">
        <title>Black Yeasts Isolated from many extreme environments.</title>
        <authorList>
            <person name="Coleine C."/>
            <person name="Stajich J.E."/>
            <person name="Selbmann L."/>
        </authorList>
    </citation>
    <scope>NUCLEOTIDE SEQUENCE</scope>
    <source>
        <strain evidence="1">CCFEE 5737</strain>
    </source>
</reference>
<dbReference type="Proteomes" id="UP001186974">
    <property type="component" value="Unassembled WGS sequence"/>
</dbReference>
<name>A0ACC3DXK7_9PEZI</name>
<dbReference type="EMBL" id="JAWDJW010000123">
    <property type="protein sequence ID" value="KAK3081580.1"/>
    <property type="molecule type" value="Genomic_DNA"/>
</dbReference>
<keyword evidence="2" id="KW-1185">Reference proteome</keyword>